<feature type="compositionally biased region" description="Polar residues" evidence="1">
    <location>
        <begin position="52"/>
        <end position="64"/>
    </location>
</feature>
<comment type="caution">
    <text evidence="2">The sequence shown here is derived from an EMBL/GenBank/DDBJ whole genome shotgun (WGS) entry which is preliminary data.</text>
</comment>
<gene>
    <name evidence="2" type="ORF">Cgig2_006253</name>
</gene>
<evidence type="ECO:0000313" key="2">
    <source>
        <dbReference type="EMBL" id="KAJ8426003.1"/>
    </source>
</evidence>
<protein>
    <submittedName>
        <fullName evidence="2">Uncharacterized protein</fullName>
    </submittedName>
</protein>
<reference evidence="2" key="1">
    <citation type="submission" date="2022-04" db="EMBL/GenBank/DDBJ databases">
        <title>Carnegiea gigantea Genome sequencing and assembly v2.</title>
        <authorList>
            <person name="Copetti D."/>
            <person name="Sanderson M.J."/>
            <person name="Burquez A."/>
            <person name="Wojciechowski M.F."/>
        </authorList>
    </citation>
    <scope>NUCLEOTIDE SEQUENCE</scope>
    <source>
        <strain evidence="2">SGP5-SGP5p</strain>
        <tissue evidence="2">Aerial part</tissue>
    </source>
</reference>
<feature type="region of interest" description="Disordered" evidence="1">
    <location>
        <begin position="51"/>
        <end position="166"/>
    </location>
</feature>
<feature type="compositionally biased region" description="Basic and acidic residues" evidence="1">
    <location>
        <begin position="150"/>
        <end position="166"/>
    </location>
</feature>
<name>A0A9Q1JMW9_9CARY</name>
<organism evidence="2 3">
    <name type="scientific">Carnegiea gigantea</name>
    <dbReference type="NCBI Taxonomy" id="171969"/>
    <lineage>
        <taxon>Eukaryota</taxon>
        <taxon>Viridiplantae</taxon>
        <taxon>Streptophyta</taxon>
        <taxon>Embryophyta</taxon>
        <taxon>Tracheophyta</taxon>
        <taxon>Spermatophyta</taxon>
        <taxon>Magnoliopsida</taxon>
        <taxon>eudicotyledons</taxon>
        <taxon>Gunneridae</taxon>
        <taxon>Pentapetalae</taxon>
        <taxon>Caryophyllales</taxon>
        <taxon>Cactineae</taxon>
        <taxon>Cactaceae</taxon>
        <taxon>Cactoideae</taxon>
        <taxon>Echinocereeae</taxon>
        <taxon>Carnegiea</taxon>
    </lineage>
</organism>
<dbReference type="Proteomes" id="UP001153076">
    <property type="component" value="Unassembled WGS sequence"/>
</dbReference>
<evidence type="ECO:0000313" key="3">
    <source>
        <dbReference type="Proteomes" id="UP001153076"/>
    </source>
</evidence>
<keyword evidence="3" id="KW-1185">Reference proteome</keyword>
<accession>A0A9Q1JMW9</accession>
<feature type="compositionally biased region" description="Basic and acidic residues" evidence="1">
    <location>
        <begin position="107"/>
        <end position="126"/>
    </location>
</feature>
<feature type="region of interest" description="Disordered" evidence="1">
    <location>
        <begin position="1"/>
        <end position="30"/>
    </location>
</feature>
<evidence type="ECO:0000256" key="1">
    <source>
        <dbReference type="SAM" id="MobiDB-lite"/>
    </source>
</evidence>
<dbReference type="AlphaFoldDB" id="A0A9Q1JMW9"/>
<dbReference type="EMBL" id="JAKOGI010001366">
    <property type="protein sequence ID" value="KAJ8426003.1"/>
    <property type="molecule type" value="Genomic_DNA"/>
</dbReference>
<proteinExistence type="predicted"/>
<sequence length="166" mass="18498">MTHRSLLEDRPQFLQKEHNPEHTKPREDECSTEVIATITGRHHHVGLFEEAQGSSKGNRSSCTPYTGLWMTRGKPHGNDLAPTTVRGQDQGTEPGARECYLVSIRPMVERSSGRRPSDPPPLDKRPWVTHSPLVKTLAIRTLSSTNPEQLHPEAVDGREGIPLDEG</sequence>
<feature type="compositionally biased region" description="Basic and acidic residues" evidence="1">
    <location>
        <begin position="1"/>
        <end position="29"/>
    </location>
</feature>